<dbReference type="Gene3D" id="3.30.450.20">
    <property type="entry name" value="PAS domain"/>
    <property type="match status" value="2"/>
</dbReference>
<dbReference type="InterPro" id="IPR000700">
    <property type="entry name" value="PAS-assoc_C"/>
</dbReference>
<dbReference type="InterPro" id="IPR003018">
    <property type="entry name" value="GAF"/>
</dbReference>
<dbReference type="SUPFAM" id="SSF55073">
    <property type="entry name" value="Nucleotide cyclase"/>
    <property type="match status" value="1"/>
</dbReference>
<dbReference type="CDD" id="cd01948">
    <property type="entry name" value="EAL"/>
    <property type="match status" value="1"/>
</dbReference>
<dbReference type="Pfam" id="PF00990">
    <property type="entry name" value="GGDEF"/>
    <property type="match status" value="1"/>
</dbReference>
<dbReference type="FunFam" id="3.30.70.270:FF:000001">
    <property type="entry name" value="Diguanylate cyclase domain protein"/>
    <property type="match status" value="1"/>
</dbReference>
<feature type="coiled-coil region" evidence="1">
    <location>
        <begin position="126"/>
        <end position="171"/>
    </location>
</feature>
<dbReference type="InterPro" id="IPR043128">
    <property type="entry name" value="Rev_trsase/Diguanyl_cyclase"/>
</dbReference>
<proteinExistence type="predicted"/>
<evidence type="ECO:0000259" key="4">
    <source>
        <dbReference type="PROSITE" id="PS50883"/>
    </source>
</evidence>
<feature type="domain" description="EAL" evidence="4">
    <location>
        <begin position="634"/>
        <end position="888"/>
    </location>
</feature>
<dbReference type="FunFam" id="3.20.20.450:FF:000001">
    <property type="entry name" value="Cyclic di-GMP phosphodiesterase yahA"/>
    <property type="match status" value="1"/>
</dbReference>
<dbReference type="Proteomes" id="UP000189464">
    <property type="component" value="Chromosome"/>
</dbReference>
<dbReference type="SUPFAM" id="SSF141868">
    <property type="entry name" value="EAL domain-like"/>
    <property type="match status" value="1"/>
</dbReference>
<accession>A0A1S6IVF6</accession>
<dbReference type="SMART" id="SM00267">
    <property type="entry name" value="GGDEF"/>
    <property type="match status" value="1"/>
</dbReference>
<dbReference type="STRING" id="1833852.B0537_06425"/>
<organism evidence="6 7">
    <name type="scientific">Desulforamulus ferrireducens</name>
    <dbReference type="NCBI Taxonomy" id="1833852"/>
    <lineage>
        <taxon>Bacteria</taxon>
        <taxon>Bacillati</taxon>
        <taxon>Bacillota</taxon>
        <taxon>Clostridia</taxon>
        <taxon>Eubacteriales</taxon>
        <taxon>Peptococcaceae</taxon>
        <taxon>Desulforamulus</taxon>
    </lineage>
</organism>
<dbReference type="PROSITE" id="PS50112">
    <property type="entry name" value="PAS"/>
    <property type="match status" value="2"/>
</dbReference>
<dbReference type="SMART" id="SM00086">
    <property type="entry name" value="PAC"/>
    <property type="match status" value="1"/>
</dbReference>
<dbReference type="PIRSF" id="PIRSF005925">
    <property type="entry name" value="Dos"/>
    <property type="match status" value="1"/>
</dbReference>
<dbReference type="KEGG" id="dfg:B0537_06425"/>
<gene>
    <name evidence="6" type="ORF">B0537_06425</name>
</gene>
<dbReference type="RefSeq" id="WP_077713754.1">
    <property type="nucleotide sequence ID" value="NZ_CP019698.1"/>
</dbReference>
<dbReference type="PROSITE" id="PS50883">
    <property type="entry name" value="EAL"/>
    <property type="match status" value="1"/>
</dbReference>
<dbReference type="CDD" id="cd00130">
    <property type="entry name" value="PAS"/>
    <property type="match status" value="2"/>
</dbReference>
<evidence type="ECO:0000256" key="1">
    <source>
        <dbReference type="SAM" id="Coils"/>
    </source>
</evidence>
<dbReference type="SUPFAM" id="SSF55781">
    <property type="entry name" value="GAF domain-like"/>
    <property type="match status" value="1"/>
</dbReference>
<dbReference type="EMBL" id="CP019698">
    <property type="protein sequence ID" value="AQS58750.1"/>
    <property type="molecule type" value="Genomic_DNA"/>
</dbReference>
<dbReference type="InterPro" id="IPR001610">
    <property type="entry name" value="PAC"/>
</dbReference>
<dbReference type="InterPro" id="IPR052155">
    <property type="entry name" value="Biofilm_reg_signaling"/>
</dbReference>
<keyword evidence="1" id="KW-0175">Coiled coil</keyword>
<sequence>MSNLSVKERELKNYIDNLITLNAKVDLDGTILLVNETAAQLINCPSEQLVGRKLWDTPWWNYDPTLVNRLKKSVKKAASGQTIYFEAKNLIAGGKYIYVDFTLNPVLDENNQVIYLVAEGRDITQRKLIEQELMAANEELTASNEELLSIEEELREINEELLRSHQELVNTLESITDAFCSVNHRWEITYINKEAEKLLQRNRKSLIGKNIWQLFPRLVGSPFHNNLIKVMDEQQTIHFEYYFKLLEKWFNIHAYPAPQGISIYFHNITEYKLAEEKLAMQNRYLTTLHETALGLMNRLDLDELLKDIVIRAATMLETDQGWIYLVNNSKTELVLRLGIGLYKDVIGFRMSPGEGLAGKVWQSGEPMVIEDYENWSGKSAKFNFATIRTTVAAPLKSGSEIIGVIGISFLTKERKIKPSEITLLTGFAQLASIALDNARLYNAAQQELKERKRIEERLWYLAYHDSLTDLPNRSLFNDRLSIALSQAQRHASKLAVLFLDLDHFKQVNDTLGHDMGDQFLKVIADRLSSLLRKGDTIARIGGDEFTILLPNISKNEDAGNVAQKIIEATKEPWRINNHEFHITTSIGIALYPSDGEDIESLVKNADAAMYQAKMLGRNNFQYYTPAMNSMALKRLELENNLRRALARNEFVIYYQPLVEIPSGKINGMEALIRWQHPQWGLVSPDDFIPVAEDTGLIVSIGEWVLRTACAQNKAWQDAGYPPMRINVNLSARQFQQANLVQTIAGILEDTQLNPRWLGLEITESVAMKDVEFTGKMLFELRKMGITIAIDDFGTGYSSLSYLKRLPIDMIKIDRSFIRDISQDPDDASIVSTIIGLAQNLKMRVTAEGVETTEQLQFLQNHHCHEMQGYLFSQPLPAQELSSLLARGRISN</sequence>
<protein>
    <submittedName>
        <fullName evidence="6">Diguanylate cyclase</fullName>
    </submittedName>
</protein>
<dbReference type="InterPro" id="IPR029016">
    <property type="entry name" value="GAF-like_dom_sf"/>
</dbReference>
<reference evidence="6 7" key="1">
    <citation type="journal article" date="2016" name="Int. J. Syst. Evol. Microbiol.">
        <title>Desulfotomaculum ferrireducens sp. nov., a moderately thermophilic sulfate-reducing and dissimilatory Fe(III)-reducing bacterium isolated from compost.</title>
        <authorList>
            <person name="Yang G."/>
            <person name="Guo J."/>
            <person name="Zhuang L."/>
            <person name="Yuan Y."/>
            <person name="Zhou S."/>
        </authorList>
    </citation>
    <scope>NUCLEOTIDE SEQUENCE [LARGE SCALE GENOMIC DNA]</scope>
    <source>
        <strain evidence="6 7">GSS09</strain>
    </source>
</reference>
<feature type="domain" description="PAS" evidence="2">
    <location>
        <begin position="7"/>
        <end position="81"/>
    </location>
</feature>
<dbReference type="InterPro" id="IPR035965">
    <property type="entry name" value="PAS-like_dom_sf"/>
</dbReference>
<dbReference type="PROSITE" id="PS50887">
    <property type="entry name" value="GGDEF"/>
    <property type="match status" value="1"/>
</dbReference>
<dbReference type="NCBIfam" id="TIGR00254">
    <property type="entry name" value="GGDEF"/>
    <property type="match status" value="1"/>
</dbReference>
<dbReference type="Pfam" id="PF00563">
    <property type="entry name" value="EAL"/>
    <property type="match status" value="1"/>
</dbReference>
<dbReference type="InterPro" id="IPR035919">
    <property type="entry name" value="EAL_sf"/>
</dbReference>
<dbReference type="AlphaFoldDB" id="A0A1S6IVF6"/>
<dbReference type="Gene3D" id="3.30.70.270">
    <property type="match status" value="1"/>
</dbReference>
<dbReference type="PANTHER" id="PTHR44757">
    <property type="entry name" value="DIGUANYLATE CYCLASE DGCP"/>
    <property type="match status" value="1"/>
</dbReference>
<feature type="domain" description="GGDEF" evidence="5">
    <location>
        <begin position="492"/>
        <end position="625"/>
    </location>
</feature>
<dbReference type="PANTHER" id="PTHR44757:SF2">
    <property type="entry name" value="BIOFILM ARCHITECTURE MAINTENANCE PROTEIN MBAA"/>
    <property type="match status" value="1"/>
</dbReference>
<evidence type="ECO:0000259" key="5">
    <source>
        <dbReference type="PROSITE" id="PS50887"/>
    </source>
</evidence>
<dbReference type="Gene3D" id="3.30.450.40">
    <property type="match status" value="1"/>
</dbReference>
<evidence type="ECO:0000259" key="2">
    <source>
        <dbReference type="PROSITE" id="PS50112"/>
    </source>
</evidence>
<dbReference type="SMART" id="SM00091">
    <property type="entry name" value="PAS"/>
    <property type="match status" value="2"/>
</dbReference>
<evidence type="ECO:0000313" key="6">
    <source>
        <dbReference type="EMBL" id="AQS58750.1"/>
    </source>
</evidence>
<dbReference type="PROSITE" id="PS50113">
    <property type="entry name" value="PAC"/>
    <property type="match status" value="1"/>
</dbReference>
<name>A0A1S6IVF6_9FIRM</name>
<feature type="domain" description="PAC" evidence="3">
    <location>
        <begin position="81"/>
        <end position="135"/>
    </location>
</feature>
<dbReference type="InterPro" id="IPR012226">
    <property type="entry name" value="Diguanyl_cyclase/Pdiesterase"/>
</dbReference>
<dbReference type="Pfam" id="PF13185">
    <property type="entry name" value="GAF_2"/>
    <property type="match status" value="1"/>
</dbReference>
<feature type="domain" description="PAS" evidence="2">
    <location>
        <begin position="164"/>
        <end position="215"/>
    </location>
</feature>
<evidence type="ECO:0000313" key="7">
    <source>
        <dbReference type="Proteomes" id="UP000189464"/>
    </source>
</evidence>
<dbReference type="InterPro" id="IPR029787">
    <property type="entry name" value="Nucleotide_cyclase"/>
</dbReference>
<dbReference type="NCBIfam" id="TIGR00229">
    <property type="entry name" value="sensory_box"/>
    <property type="match status" value="2"/>
</dbReference>
<dbReference type="CDD" id="cd01949">
    <property type="entry name" value="GGDEF"/>
    <property type="match status" value="1"/>
</dbReference>
<dbReference type="SMART" id="SM00065">
    <property type="entry name" value="GAF"/>
    <property type="match status" value="1"/>
</dbReference>
<dbReference type="InterPro" id="IPR000160">
    <property type="entry name" value="GGDEF_dom"/>
</dbReference>
<keyword evidence="7" id="KW-1185">Reference proteome</keyword>
<dbReference type="Gene3D" id="3.20.20.450">
    <property type="entry name" value="EAL domain"/>
    <property type="match status" value="1"/>
</dbReference>
<dbReference type="SUPFAM" id="SSF55785">
    <property type="entry name" value="PYP-like sensor domain (PAS domain)"/>
    <property type="match status" value="2"/>
</dbReference>
<dbReference type="InterPro" id="IPR001633">
    <property type="entry name" value="EAL_dom"/>
</dbReference>
<dbReference type="OrthoDB" id="9762141at2"/>
<dbReference type="InterPro" id="IPR000014">
    <property type="entry name" value="PAS"/>
</dbReference>
<evidence type="ECO:0000259" key="3">
    <source>
        <dbReference type="PROSITE" id="PS50113"/>
    </source>
</evidence>
<dbReference type="SMART" id="SM00052">
    <property type="entry name" value="EAL"/>
    <property type="match status" value="1"/>
</dbReference>
<dbReference type="InterPro" id="IPR013656">
    <property type="entry name" value="PAS_4"/>
</dbReference>
<dbReference type="Pfam" id="PF08448">
    <property type="entry name" value="PAS_4"/>
    <property type="match status" value="2"/>
</dbReference>